<name>A0AAI8YVF3_9PEZI</name>
<organism evidence="3 4">
    <name type="scientific">Lecanosticta acicola</name>
    <dbReference type="NCBI Taxonomy" id="111012"/>
    <lineage>
        <taxon>Eukaryota</taxon>
        <taxon>Fungi</taxon>
        <taxon>Dikarya</taxon>
        <taxon>Ascomycota</taxon>
        <taxon>Pezizomycotina</taxon>
        <taxon>Dothideomycetes</taxon>
        <taxon>Dothideomycetidae</taxon>
        <taxon>Mycosphaerellales</taxon>
        <taxon>Mycosphaerellaceae</taxon>
        <taxon>Lecanosticta</taxon>
    </lineage>
</organism>
<feature type="transmembrane region" description="Helical" evidence="2">
    <location>
        <begin position="193"/>
        <end position="213"/>
    </location>
</feature>
<feature type="region of interest" description="Disordered" evidence="1">
    <location>
        <begin position="100"/>
        <end position="134"/>
    </location>
</feature>
<proteinExistence type="predicted"/>
<keyword evidence="2" id="KW-1133">Transmembrane helix</keyword>
<sequence>MLTYFPYWDVSWLVAISFTLGSAVWVVNGFFSLFPLLNPAIRFPGEVLYGGGITAFIGVAVFEVGSCLGLLEAVNANRTGCFGWAVAHLFSPVGGSASTISPDREGCTHHHQNRSNLVGRPHSQDPDPTPEEGPRAWVWFPSPHDFHARYSHDLGFLASALQCLAATVFAVSGFVALPGILNHMSASLTDALFWTPQLVGAAGFIASSLLFMLETQARWWRPAVGTLGWHVGMWNLVGSVGFALSPGFGYDAAPGPQFQAALCTFWGEWGDQRSSGL</sequence>
<feature type="transmembrane region" description="Helical" evidence="2">
    <location>
        <begin position="48"/>
        <end position="71"/>
    </location>
</feature>
<keyword evidence="2" id="KW-0812">Transmembrane</keyword>
<dbReference type="Proteomes" id="UP001296104">
    <property type="component" value="Unassembled WGS sequence"/>
</dbReference>
<dbReference type="EMBL" id="CAVMBE010000012">
    <property type="protein sequence ID" value="CAK3918443.1"/>
    <property type="molecule type" value="Genomic_DNA"/>
</dbReference>
<protein>
    <recommendedName>
        <fullName evidence="5">Integral membrane protein</fullName>
    </recommendedName>
</protein>
<comment type="caution">
    <text evidence="3">The sequence shown here is derived from an EMBL/GenBank/DDBJ whole genome shotgun (WGS) entry which is preliminary data.</text>
</comment>
<dbReference type="AlphaFoldDB" id="A0AAI8YVF3"/>
<evidence type="ECO:0008006" key="5">
    <source>
        <dbReference type="Google" id="ProtNLM"/>
    </source>
</evidence>
<feature type="transmembrane region" description="Helical" evidence="2">
    <location>
        <begin position="154"/>
        <end position="181"/>
    </location>
</feature>
<reference evidence="3" key="1">
    <citation type="submission" date="2023-11" db="EMBL/GenBank/DDBJ databases">
        <authorList>
            <person name="Alioto T."/>
            <person name="Alioto T."/>
            <person name="Gomez Garrido J."/>
        </authorList>
    </citation>
    <scope>NUCLEOTIDE SEQUENCE</scope>
</reference>
<keyword evidence="2" id="KW-0472">Membrane</keyword>
<keyword evidence="4" id="KW-1185">Reference proteome</keyword>
<evidence type="ECO:0000256" key="1">
    <source>
        <dbReference type="SAM" id="MobiDB-lite"/>
    </source>
</evidence>
<gene>
    <name evidence="3" type="ORF">LECACI_7A002733</name>
</gene>
<accession>A0AAI8YVF3</accession>
<evidence type="ECO:0000313" key="4">
    <source>
        <dbReference type="Proteomes" id="UP001296104"/>
    </source>
</evidence>
<evidence type="ECO:0000256" key="2">
    <source>
        <dbReference type="SAM" id="Phobius"/>
    </source>
</evidence>
<evidence type="ECO:0000313" key="3">
    <source>
        <dbReference type="EMBL" id="CAK3918443.1"/>
    </source>
</evidence>
<feature type="transmembrane region" description="Helical" evidence="2">
    <location>
        <begin position="12"/>
        <end position="36"/>
    </location>
</feature>